<name>A0ACC0A416_CATRO</name>
<proteinExistence type="predicted"/>
<keyword evidence="2" id="KW-1185">Reference proteome</keyword>
<evidence type="ECO:0000313" key="2">
    <source>
        <dbReference type="Proteomes" id="UP001060085"/>
    </source>
</evidence>
<comment type="caution">
    <text evidence="1">The sequence shown here is derived from an EMBL/GenBank/DDBJ whole genome shotgun (WGS) entry which is preliminary data.</text>
</comment>
<organism evidence="1 2">
    <name type="scientific">Catharanthus roseus</name>
    <name type="common">Madagascar periwinkle</name>
    <name type="synonym">Vinca rosea</name>
    <dbReference type="NCBI Taxonomy" id="4058"/>
    <lineage>
        <taxon>Eukaryota</taxon>
        <taxon>Viridiplantae</taxon>
        <taxon>Streptophyta</taxon>
        <taxon>Embryophyta</taxon>
        <taxon>Tracheophyta</taxon>
        <taxon>Spermatophyta</taxon>
        <taxon>Magnoliopsida</taxon>
        <taxon>eudicotyledons</taxon>
        <taxon>Gunneridae</taxon>
        <taxon>Pentapetalae</taxon>
        <taxon>asterids</taxon>
        <taxon>lamiids</taxon>
        <taxon>Gentianales</taxon>
        <taxon>Apocynaceae</taxon>
        <taxon>Rauvolfioideae</taxon>
        <taxon>Vinceae</taxon>
        <taxon>Catharanthinae</taxon>
        <taxon>Catharanthus</taxon>
    </lineage>
</organism>
<evidence type="ECO:0000313" key="1">
    <source>
        <dbReference type="EMBL" id="KAI5655539.1"/>
    </source>
</evidence>
<reference evidence="2" key="1">
    <citation type="journal article" date="2023" name="Nat. Plants">
        <title>Single-cell RNA sequencing provides a high-resolution roadmap for understanding the multicellular compartmentation of specialized metabolism.</title>
        <authorList>
            <person name="Sun S."/>
            <person name="Shen X."/>
            <person name="Li Y."/>
            <person name="Li Y."/>
            <person name="Wang S."/>
            <person name="Li R."/>
            <person name="Zhang H."/>
            <person name="Shen G."/>
            <person name="Guo B."/>
            <person name="Wei J."/>
            <person name="Xu J."/>
            <person name="St-Pierre B."/>
            <person name="Chen S."/>
            <person name="Sun C."/>
        </authorList>
    </citation>
    <scope>NUCLEOTIDE SEQUENCE [LARGE SCALE GENOMIC DNA]</scope>
</reference>
<accession>A0ACC0A416</accession>
<dbReference type="EMBL" id="CM044707">
    <property type="protein sequence ID" value="KAI5655539.1"/>
    <property type="molecule type" value="Genomic_DNA"/>
</dbReference>
<gene>
    <name evidence="1" type="ORF">M9H77_32726</name>
</gene>
<protein>
    <submittedName>
        <fullName evidence="1">Uncharacterized protein</fullName>
    </submittedName>
</protein>
<dbReference type="Proteomes" id="UP001060085">
    <property type="component" value="Linkage Group LG07"/>
</dbReference>
<sequence length="260" mass="29430">MVDRKDQVHAPDLMKEVGFVFCASRSESSYNAITPKSSYDSGLYSFLLVKSFYYSLFLRVVTFPCFFLDSGETLVELDGLRRQAGQRKRVSICFCIQGRNNSRNACRYKTSCLLNHIDYRLAEVVKKFNGRNWKKIAEYMPGRSDVQCLQRWQKVLNPTPALNLHHPPILASGISNSPQAIRRHQEKTGHIQPSSLLRGGDVGKPNALELEGSLENGADACSTNYSSKPRTSEIWQSSSDTEESFVTKLIKRIFGKCFGW</sequence>